<evidence type="ECO:0000259" key="16">
    <source>
        <dbReference type="PROSITE" id="PS50112"/>
    </source>
</evidence>
<dbReference type="Gene3D" id="3.30.450.20">
    <property type="entry name" value="PAS domain"/>
    <property type="match status" value="7"/>
</dbReference>
<dbReference type="InterPro" id="IPR001610">
    <property type="entry name" value="PAC"/>
</dbReference>
<sequence length="1193" mass="135416">MPKDQSPESSQELQTLRDLTVELQAKLHSQQKEIADLQQRLSEHENCHLFRFLFDQMAQGVVFQGADGHVLYANSAAESILGLTSDQLRRTAPLDPAWKATREDGTPFPEQEYPAWVALKTGKRVENVVMEIYSPLLGESRWININAIPQRSPGKKTVQHVFTTFEDITSRKQAETGLQRSERELRALYESMMEMVALHKVIYDEAGNPTNYEIIYCNTAYTQVTGLAYDQVIGKPASEVYGTEEAPYLDIFAKVAETGEPYHFETAFSPMQKVFDVSVFSPEKGLFATISEDITEKKRIQTQLEESQRQQLTLLSNLPGMAYRCRNDENWTMEFVSDGCLQITGYRPEELLGNRIQSYASLIHSLDQGMVWDSIQAQISKDEPFQLNYRIVTKNGVEKWVWEQGRAVKSPEGEIIALEGLIFDIDQRVKAEQALAESEERFRSYVEHAPVAILIVDETGKYLDVNQTACQMFGYSRDEFLSLNIPDLVYADDMQKGQQHFLKVLQTGSSQDDIRLNKKDGGTVWSTVSAVKIAENRFMAFCKDISDRKNVEEALRASEEKYRSLVESQESAIFTIDSEGKYHFANQQALIEFNPSPADLVGVSVYDLFPKEVADRQLGSVRKVIESGEGMIRESMSPIAGKPRWFRTSIQPVFGPDGKAVLALVSAVDITERKEIELVLEDKVKQRTAEIESIRQRLELATQAAGIGIWDWNLSTGEMLWDDQMAAIYGLPPVGFISRLEKWKEMIHPDDSGVVAQLLQCIEQRTPYKSTFRILWPDQSIHFITANAVTLLDENDQPLRVVGTNYDITAQKEQEHELRRRENLYRTLFENSNDAIFLLYPNGRIWRANEKMTGLLGYSTEEIKLMTYEEFLVEEERQKALEHLRKSANGEEMPLHEHLCLDQSGNPVHVEINLSPIHDAEGKIILIQNVMRDITSRKKVEALRQQSEETLRFANTELARANRAKDEFLANMSHELRTPLNNILALAETLNEETQGPVNEVQRRSIKNIELSGRHLLSLINDILDLSKIESRKMKLAIDEYSVNEIGQASINFVKESANKKGIEMEFHLQDPALRLRGDGRRIKQMLVNLLGNAVKFTPSGGRVTLSVWQDTLKDEICFRVEDNGIGMKAEDINKLFEPFEQLDSSLARRYEGTGLGLALVKKLAELHGGSVSVTSEFGKGSIFTIALPQSRE</sequence>
<dbReference type="InterPro" id="IPR036097">
    <property type="entry name" value="HisK_dim/P_sf"/>
</dbReference>
<keyword evidence="19" id="KW-1185">Reference proteome</keyword>
<dbReference type="InterPro" id="IPR013767">
    <property type="entry name" value="PAS_fold"/>
</dbReference>
<dbReference type="FunFam" id="1.10.287.130:FF:000038">
    <property type="entry name" value="Sensory transduction histidine kinase"/>
    <property type="match status" value="1"/>
</dbReference>
<evidence type="ECO:0000256" key="4">
    <source>
        <dbReference type="ARBA" id="ARBA00012438"/>
    </source>
</evidence>
<dbReference type="PROSITE" id="PS50112">
    <property type="entry name" value="PAS"/>
    <property type="match status" value="6"/>
</dbReference>
<evidence type="ECO:0000256" key="8">
    <source>
        <dbReference type="ARBA" id="ARBA00022777"/>
    </source>
</evidence>
<dbReference type="CDD" id="cd16922">
    <property type="entry name" value="HATPase_EvgS-ArcB-TorS-like"/>
    <property type="match status" value="1"/>
</dbReference>
<feature type="domain" description="Histidine kinase" evidence="15">
    <location>
        <begin position="971"/>
        <end position="1192"/>
    </location>
</feature>
<dbReference type="NCBIfam" id="TIGR00229">
    <property type="entry name" value="sensory_box"/>
    <property type="match status" value="5"/>
</dbReference>
<evidence type="ECO:0000256" key="1">
    <source>
        <dbReference type="ARBA" id="ARBA00000085"/>
    </source>
</evidence>
<feature type="domain" description="PAS" evidence="16">
    <location>
        <begin position="46"/>
        <end position="88"/>
    </location>
</feature>
<evidence type="ECO:0000256" key="13">
    <source>
        <dbReference type="ARBA" id="ARBA00074306"/>
    </source>
</evidence>
<dbReference type="SMART" id="SM00091">
    <property type="entry name" value="PAS"/>
    <property type="match status" value="7"/>
</dbReference>
<dbReference type="Pfam" id="PF08448">
    <property type="entry name" value="PAS_4"/>
    <property type="match status" value="3"/>
</dbReference>
<dbReference type="PANTHER" id="PTHR43304">
    <property type="entry name" value="PHYTOCHROME-LIKE PROTEIN CPH1"/>
    <property type="match status" value="1"/>
</dbReference>
<organism evidence="18 19">
    <name type="scientific">Ornatilinea apprima</name>
    <dbReference type="NCBI Taxonomy" id="1134406"/>
    <lineage>
        <taxon>Bacteria</taxon>
        <taxon>Bacillati</taxon>
        <taxon>Chloroflexota</taxon>
        <taxon>Anaerolineae</taxon>
        <taxon>Anaerolineales</taxon>
        <taxon>Anaerolineaceae</taxon>
        <taxon>Ornatilinea</taxon>
    </lineage>
</organism>
<feature type="domain" description="PAC" evidence="17">
    <location>
        <begin position="768"/>
        <end position="820"/>
    </location>
</feature>
<keyword evidence="8" id="KW-0418">Kinase</keyword>
<dbReference type="SMART" id="SM00388">
    <property type="entry name" value="HisKA"/>
    <property type="match status" value="1"/>
</dbReference>
<dbReference type="SUPFAM" id="SSF47384">
    <property type="entry name" value="Homodimeric domain of signal transducing histidine kinase"/>
    <property type="match status" value="1"/>
</dbReference>
<comment type="subcellular location">
    <subcellularLocation>
        <location evidence="2">Membrane</location>
    </subcellularLocation>
</comment>
<feature type="domain" description="PAC" evidence="17">
    <location>
        <begin position="385"/>
        <end position="437"/>
    </location>
</feature>
<dbReference type="Pfam" id="PF02518">
    <property type="entry name" value="HATPase_c"/>
    <property type="match status" value="1"/>
</dbReference>
<evidence type="ECO:0000256" key="5">
    <source>
        <dbReference type="ARBA" id="ARBA00022553"/>
    </source>
</evidence>
<feature type="domain" description="PAS" evidence="16">
    <location>
        <begin position="438"/>
        <end position="508"/>
    </location>
</feature>
<keyword evidence="6" id="KW-0808">Transferase</keyword>
<evidence type="ECO:0000256" key="12">
    <source>
        <dbReference type="ARBA" id="ARBA00023306"/>
    </source>
</evidence>
<dbReference type="InterPro" id="IPR052162">
    <property type="entry name" value="Sensor_kinase/Photoreceptor"/>
</dbReference>
<dbReference type="SUPFAM" id="SSF55785">
    <property type="entry name" value="PYP-like sensor domain (PAS domain)"/>
    <property type="match status" value="7"/>
</dbReference>
<dbReference type="PROSITE" id="PS50113">
    <property type="entry name" value="PAC"/>
    <property type="match status" value="5"/>
</dbReference>
<keyword evidence="14" id="KW-0175">Coiled coil</keyword>
<dbReference type="STRING" id="1134406.ADN00_09400"/>
<dbReference type="FunFam" id="3.30.565.10:FF:000010">
    <property type="entry name" value="Sensor histidine kinase RcsC"/>
    <property type="match status" value="1"/>
</dbReference>
<evidence type="ECO:0000256" key="10">
    <source>
        <dbReference type="ARBA" id="ARBA00023012"/>
    </source>
</evidence>
<dbReference type="InterPro" id="IPR000014">
    <property type="entry name" value="PAS"/>
</dbReference>
<dbReference type="AlphaFoldDB" id="A0A0P6X391"/>
<dbReference type="Gene3D" id="2.10.70.100">
    <property type="match status" value="1"/>
</dbReference>
<accession>A0A0P6X391</accession>
<feature type="coiled-coil region" evidence="14">
    <location>
        <begin position="937"/>
        <end position="971"/>
    </location>
</feature>
<feature type="domain" description="PAC" evidence="17">
    <location>
        <begin position="126"/>
        <end position="180"/>
    </location>
</feature>
<comment type="catalytic activity">
    <reaction evidence="1">
        <text>ATP + protein L-histidine = ADP + protein N-phospho-L-histidine.</text>
        <dbReference type="EC" id="2.7.13.3"/>
    </reaction>
</comment>
<feature type="domain" description="PAS" evidence="16">
    <location>
        <begin position="821"/>
        <end position="891"/>
    </location>
</feature>
<dbReference type="InterPro" id="IPR003661">
    <property type="entry name" value="HisK_dim/P_dom"/>
</dbReference>
<dbReference type="OrthoDB" id="9815750at2"/>
<evidence type="ECO:0000256" key="14">
    <source>
        <dbReference type="SAM" id="Coils"/>
    </source>
</evidence>
<keyword evidence="10" id="KW-0902">Two-component regulatory system</keyword>
<dbReference type="GO" id="GO:0016020">
    <property type="term" value="C:membrane"/>
    <property type="evidence" value="ECO:0007669"/>
    <property type="project" value="UniProtKB-SubCell"/>
</dbReference>
<proteinExistence type="inferred from homology"/>
<feature type="coiled-coil region" evidence="14">
    <location>
        <begin position="13"/>
        <end position="47"/>
    </location>
</feature>
<feature type="domain" description="PAS" evidence="16">
    <location>
        <begin position="328"/>
        <end position="382"/>
    </location>
</feature>
<dbReference type="EC" id="2.7.13.3" evidence="4"/>
<evidence type="ECO:0000313" key="19">
    <source>
        <dbReference type="Proteomes" id="UP000050417"/>
    </source>
</evidence>
<feature type="domain" description="PAC" evidence="17">
    <location>
        <begin position="626"/>
        <end position="682"/>
    </location>
</feature>
<dbReference type="InterPro" id="IPR035965">
    <property type="entry name" value="PAS-like_dom_sf"/>
</dbReference>
<keyword evidence="12" id="KW-0131">Cell cycle</keyword>
<evidence type="ECO:0000256" key="2">
    <source>
        <dbReference type="ARBA" id="ARBA00004370"/>
    </source>
</evidence>
<dbReference type="InterPro" id="IPR036890">
    <property type="entry name" value="HATPase_C_sf"/>
</dbReference>
<evidence type="ECO:0000313" key="18">
    <source>
        <dbReference type="EMBL" id="KPL77329.1"/>
    </source>
</evidence>
<name>A0A0P6X391_9CHLR</name>
<dbReference type="Gene3D" id="1.10.287.130">
    <property type="match status" value="1"/>
</dbReference>
<dbReference type="SUPFAM" id="SSF55874">
    <property type="entry name" value="ATPase domain of HSP90 chaperone/DNA topoisomerase II/histidine kinase"/>
    <property type="match status" value="1"/>
</dbReference>
<protein>
    <recommendedName>
        <fullName evidence="13">Circadian input-output histidine kinase CikA</fullName>
        <ecNumber evidence="4">2.7.13.3</ecNumber>
    </recommendedName>
</protein>
<dbReference type="RefSeq" id="WP_075062735.1">
    <property type="nucleotide sequence ID" value="NZ_LGCL01000023.1"/>
</dbReference>
<evidence type="ECO:0000256" key="11">
    <source>
        <dbReference type="ARBA" id="ARBA00023136"/>
    </source>
</evidence>
<feature type="domain" description="PAC" evidence="17">
    <location>
        <begin position="889"/>
        <end position="946"/>
    </location>
</feature>
<dbReference type="GO" id="GO:0005524">
    <property type="term" value="F:ATP binding"/>
    <property type="evidence" value="ECO:0007669"/>
    <property type="project" value="UniProtKB-KW"/>
</dbReference>
<feature type="domain" description="PAS" evidence="16">
    <location>
        <begin position="558"/>
        <end position="628"/>
    </location>
</feature>
<evidence type="ECO:0000259" key="15">
    <source>
        <dbReference type="PROSITE" id="PS50109"/>
    </source>
</evidence>
<comment type="similarity">
    <text evidence="3">In the N-terminal section; belongs to the phytochrome family.</text>
</comment>
<dbReference type="InterPro" id="IPR013656">
    <property type="entry name" value="PAS_4"/>
</dbReference>
<keyword evidence="9" id="KW-0067">ATP-binding</keyword>
<dbReference type="GO" id="GO:0006355">
    <property type="term" value="P:regulation of DNA-templated transcription"/>
    <property type="evidence" value="ECO:0007669"/>
    <property type="project" value="InterPro"/>
</dbReference>
<dbReference type="InterPro" id="IPR005467">
    <property type="entry name" value="His_kinase_dom"/>
</dbReference>
<dbReference type="Pfam" id="PF00989">
    <property type="entry name" value="PAS"/>
    <property type="match status" value="2"/>
</dbReference>
<dbReference type="SMART" id="SM00387">
    <property type="entry name" value="HATPase_c"/>
    <property type="match status" value="1"/>
</dbReference>
<comment type="caution">
    <text evidence="18">The sequence shown here is derived from an EMBL/GenBank/DDBJ whole genome shotgun (WGS) entry which is preliminary data.</text>
</comment>
<evidence type="ECO:0000256" key="9">
    <source>
        <dbReference type="ARBA" id="ARBA00022840"/>
    </source>
</evidence>
<dbReference type="InterPro" id="IPR000700">
    <property type="entry name" value="PAS-assoc_C"/>
</dbReference>
<feature type="domain" description="PAS" evidence="16">
    <location>
        <begin position="181"/>
        <end position="235"/>
    </location>
</feature>
<dbReference type="InterPro" id="IPR013655">
    <property type="entry name" value="PAS_fold_3"/>
</dbReference>
<dbReference type="GO" id="GO:0000155">
    <property type="term" value="F:phosphorelay sensor kinase activity"/>
    <property type="evidence" value="ECO:0007669"/>
    <property type="project" value="InterPro"/>
</dbReference>
<keyword evidence="7" id="KW-0547">Nucleotide-binding</keyword>
<dbReference type="CDD" id="cd00130">
    <property type="entry name" value="PAS"/>
    <property type="match status" value="6"/>
</dbReference>
<evidence type="ECO:0000259" key="17">
    <source>
        <dbReference type="PROSITE" id="PS50113"/>
    </source>
</evidence>
<dbReference type="SMART" id="SM00086">
    <property type="entry name" value="PAC"/>
    <property type="match status" value="6"/>
</dbReference>
<gene>
    <name evidence="18" type="ORF">ADN00_09400</name>
</gene>
<dbReference type="EMBL" id="LGCL01000023">
    <property type="protein sequence ID" value="KPL77329.1"/>
    <property type="molecule type" value="Genomic_DNA"/>
</dbReference>
<dbReference type="PRINTS" id="PR00344">
    <property type="entry name" value="BCTRLSENSOR"/>
</dbReference>
<dbReference type="PROSITE" id="PS50109">
    <property type="entry name" value="HIS_KIN"/>
    <property type="match status" value="1"/>
</dbReference>
<dbReference type="InterPro" id="IPR004358">
    <property type="entry name" value="Sig_transdc_His_kin-like_C"/>
</dbReference>
<evidence type="ECO:0000256" key="7">
    <source>
        <dbReference type="ARBA" id="ARBA00022741"/>
    </source>
</evidence>
<dbReference type="PANTHER" id="PTHR43304:SF1">
    <property type="entry name" value="PAC DOMAIN-CONTAINING PROTEIN"/>
    <property type="match status" value="1"/>
</dbReference>
<dbReference type="InterPro" id="IPR003594">
    <property type="entry name" value="HATPase_dom"/>
</dbReference>
<reference evidence="18 19" key="1">
    <citation type="submission" date="2015-07" db="EMBL/GenBank/DDBJ databases">
        <title>Genome sequence of Ornatilinea apprima DSM 23815.</title>
        <authorList>
            <person name="Hemp J."/>
            <person name="Ward L.M."/>
            <person name="Pace L.A."/>
            <person name="Fischer W.W."/>
        </authorList>
    </citation>
    <scope>NUCLEOTIDE SEQUENCE [LARGE SCALE GENOMIC DNA]</scope>
    <source>
        <strain evidence="18 19">P3M-1</strain>
    </source>
</reference>
<keyword evidence="5" id="KW-0597">Phosphoprotein</keyword>
<evidence type="ECO:0000256" key="3">
    <source>
        <dbReference type="ARBA" id="ARBA00006402"/>
    </source>
</evidence>
<dbReference type="Pfam" id="PF00512">
    <property type="entry name" value="HisKA"/>
    <property type="match status" value="1"/>
</dbReference>
<dbReference type="Gene3D" id="3.30.565.10">
    <property type="entry name" value="Histidine kinase-like ATPase, C-terminal domain"/>
    <property type="match status" value="1"/>
</dbReference>
<evidence type="ECO:0000256" key="6">
    <source>
        <dbReference type="ARBA" id="ARBA00022679"/>
    </source>
</evidence>
<dbReference type="Pfam" id="PF08447">
    <property type="entry name" value="PAS_3"/>
    <property type="match status" value="2"/>
</dbReference>
<dbReference type="CDD" id="cd00082">
    <property type="entry name" value="HisKA"/>
    <property type="match status" value="1"/>
</dbReference>
<dbReference type="Proteomes" id="UP000050417">
    <property type="component" value="Unassembled WGS sequence"/>
</dbReference>
<keyword evidence="11" id="KW-0472">Membrane</keyword>